<dbReference type="InterPro" id="IPR021871">
    <property type="entry name" value="DUF3482"/>
</dbReference>
<dbReference type="GO" id="GO:0005525">
    <property type="term" value="F:GTP binding"/>
    <property type="evidence" value="ECO:0007669"/>
    <property type="project" value="InterPro"/>
</dbReference>
<proteinExistence type="predicted"/>
<dbReference type="GO" id="GO:0005829">
    <property type="term" value="C:cytosol"/>
    <property type="evidence" value="ECO:0007669"/>
    <property type="project" value="TreeGrafter"/>
</dbReference>
<name>A0A4R2P902_RHOSA</name>
<gene>
    <name evidence="3" type="ORF">EV659_11170</name>
</gene>
<evidence type="ECO:0000259" key="2">
    <source>
        <dbReference type="Pfam" id="PF01926"/>
    </source>
</evidence>
<dbReference type="GO" id="GO:0002098">
    <property type="term" value="P:tRNA wobble uridine modification"/>
    <property type="evidence" value="ECO:0007669"/>
    <property type="project" value="TreeGrafter"/>
</dbReference>
<organism evidence="3 4">
    <name type="scientific">Rhodothalassium salexigens DSM 2132</name>
    <dbReference type="NCBI Taxonomy" id="1188247"/>
    <lineage>
        <taxon>Bacteria</taxon>
        <taxon>Pseudomonadati</taxon>
        <taxon>Pseudomonadota</taxon>
        <taxon>Alphaproteobacteria</taxon>
        <taxon>Rhodothalassiales</taxon>
        <taxon>Rhodothalassiaceae</taxon>
        <taxon>Rhodothalassium</taxon>
    </lineage>
</organism>
<feature type="region of interest" description="Disordered" evidence="1">
    <location>
        <begin position="429"/>
        <end position="456"/>
    </location>
</feature>
<comment type="caution">
    <text evidence="3">The sequence shown here is derived from an EMBL/GenBank/DDBJ whole genome shotgun (WGS) entry which is preliminary data.</text>
</comment>
<feature type="domain" description="G" evidence="2">
    <location>
        <begin position="18"/>
        <end position="164"/>
    </location>
</feature>
<evidence type="ECO:0000313" key="4">
    <source>
        <dbReference type="Proteomes" id="UP000295399"/>
    </source>
</evidence>
<dbReference type="GO" id="GO:0030488">
    <property type="term" value="P:tRNA methylation"/>
    <property type="evidence" value="ECO:0007669"/>
    <property type="project" value="TreeGrafter"/>
</dbReference>
<evidence type="ECO:0000313" key="3">
    <source>
        <dbReference type="EMBL" id="TCP31500.1"/>
    </source>
</evidence>
<dbReference type="CDD" id="cd00882">
    <property type="entry name" value="Ras_like_GTPase"/>
    <property type="match status" value="1"/>
</dbReference>
<dbReference type="SUPFAM" id="SSF52540">
    <property type="entry name" value="P-loop containing nucleoside triphosphate hydrolases"/>
    <property type="match status" value="1"/>
</dbReference>
<dbReference type="Gene3D" id="3.40.50.300">
    <property type="entry name" value="P-loop containing nucleotide triphosphate hydrolases"/>
    <property type="match status" value="1"/>
</dbReference>
<dbReference type="PANTHER" id="PTHR42714">
    <property type="entry name" value="TRNA MODIFICATION GTPASE GTPBP3"/>
    <property type="match status" value="1"/>
</dbReference>
<protein>
    <submittedName>
        <fullName evidence="3">50S ribosome-binding GTPase</fullName>
    </submittedName>
</protein>
<dbReference type="Proteomes" id="UP000295399">
    <property type="component" value="Unassembled WGS sequence"/>
</dbReference>
<dbReference type="InParanoid" id="A0A4R2P902"/>
<dbReference type="Pfam" id="PF11981">
    <property type="entry name" value="DUF3482"/>
    <property type="match status" value="1"/>
</dbReference>
<sequence>MSAPKAPHKAATPPQAINVAVVGHTNVGKTSLMRTLTRQRGFGAVSIRPATTRHVEMAELSVPGSLPVRLYDTPGLEDSSGLLAYLDDLRTRTGFDWIDAIDRFVAEATDDHHPFAQEAKSLAQVRRSDAALYVVDVRDPVRARHRDELEILGRCAVPVLPVLNFIADPDAQIDHWREQLARVNMHALVAFDTVVYDAAGEAALYDKIAALADRFAAPLARLRDDLAARRAQVRRASAVEVAEMLVDAAGAQAGYALDQRQAQSDAEADLKARVRQREAQCVERLLDLHGFGADDVRLSDFAISHGRWDQDIFDPQTLAQYGVSASKAAATGAGVGVAIDVLAGGMTLGGAAATGAALGFLYDTARTYGGRLQARLRREVRLRVDDATLQGLAARQMQLLAALLKRGHGAIAPAATETLAPGEATVRQLGRQARRARSTPDWSALNRPGGATSGRRRSELVAALADTVEAGLDAAGA</sequence>
<keyword evidence="4" id="KW-1185">Reference proteome</keyword>
<accession>A0A4R2P902</accession>
<dbReference type="RefSeq" id="WP_165878890.1">
    <property type="nucleotide sequence ID" value="NZ_JACIGF010000011.1"/>
</dbReference>
<dbReference type="InterPro" id="IPR027417">
    <property type="entry name" value="P-loop_NTPase"/>
</dbReference>
<dbReference type="InterPro" id="IPR006073">
    <property type="entry name" value="GTP-bd"/>
</dbReference>
<dbReference type="PANTHER" id="PTHR42714:SF7">
    <property type="entry name" value="G DOMAIN-CONTAINING PROTEIN"/>
    <property type="match status" value="1"/>
</dbReference>
<evidence type="ECO:0000256" key="1">
    <source>
        <dbReference type="SAM" id="MobiDB-lite"/>
    </source>
</evidence>
<dbReference type="Pfam" id="PF01926">
    <property type="entry name" value="MMR_HSR1"/>
    <property type="match status" value="1"/>
</dbReference>
<dbReference type="AlphaFoldDB" id="A0A4R2P902"/>
<dbReference type="EMBL" id="SLXO01000011">
    <property type="protein sequence ID" value="TCP31500.1"/>
    <property type="molecule type" value="Genomic_DNA"/>
</dbReference>
<reference evidence="3 4" key="1">
    <citation type="submission" date="2019-03" db="EMBL/GenBank/DDBJ databases">
        <title>Genomic Encyclopedia of Type Strains, Phase IV (KMG-IV): sequencing the most valuable type-strain genomes for metagenomic binning, comparative biology and taxonomic classification.</title>
        <authorList>
            <person name="Goeker M."/>
        </authorList>
    </citation>
    <scope>NUCLEOTIDE SEQUENCE [LARGE SCALE GENOMIC DNA]</scope>
    <source>
        <strain evidence="3 4">DSM 2132</strain>
    </source>
</reference>